<sequence length="101" mass="11482">MSEMNNINKKLEELSPEKKDQILESFSTFKSYLKDQLAKGERLGLSDDMLAKGAKFVADHLAKNEEPRNSEEKVLQELWKVADENEKKALASVLVKMVQAD</sequence>
<proteinExistence type="predicted"/>
<evidence type="ECO:0000313" key="2">
    <source>
        <dbReference type="Proteomes" id="UP000196594"/>
    </source>
</evidence>
<keyword evidence="2" id="KW-1185">Reference proteome</keyword>
<dbReference type="InterPro" id="IPR038292">
    <property type="entry name" value="YmfJ/YflH_sf"/>
</dbReference>
<dbReference type="Pfam" id="PF11588">
    <property type="entry name" value="DUF3243"/>
    <property type="match status" value="1"/>
</dbReference>
<evidence type="ECO:0008006" key="3">
    <source>
        <dbReference type="Google" id="ProtNLM"/>
    </source>
</evidence>
<comment type="caution">
    <text evidence="1">The sequence shown here is derived from an EMBL/GenBank/DDBJ whole genome shotgun (WGS) entry which is preliminary data.</text>
</comment>
<gene>
    <name evidence="1" type="ORF">CBM15_18605</name>
</gene>
<name>A0ABX3ZCZ7_9BACL</name>
<reference evidence="1 2" key="1">
    <citation type="journal article" date="2017" name="Int. J. Syst. Evol. Microbiol.">
        <title>Solibacillus kalamii sp. nov., isolated from a high-efficiency particulate arrestance filter system used in the International Space Station.</title>
        <authorList>
            <person name="Checinska Sielaff A."/>
            <person name="Kumar R.M."/>
            <person name="Pal D."/>
            <person name="Mayilraj S."/>
            <person name="Venkateswaran K."/>
        </authorList>
    </citation>
    <scope>NUCLEOTIDE SEQUENCE [LARGE SCALE GENOMIC DNA]</scope>
    <source>
        <strain evidence="1 2">ISSFR-015</strain>
    </source>
</reference>
<protein>
    <recommendedName>
        <fullName evidence="3">DUF3243 domain-containing protein</fullName>
    </recommendedName>
</protein>
<evidence type="ECO:0000313" key="1">
    <source>
        <dbReference type="EMBL" id="OUZ37343.1"/>
    </source>
</evidence>
<dbReference type="Gene3D" id="1.10.760.20">
    <property type="entry name" value="Protein of unknown function DUF3243"/>
    <property type="match status" value="1"/>
</dbReference>
<accession>A0ABX3ZCZ7</accession>
<dbReference type="InterPro" id="IPR021637">
    <property type="entry name" value="DUF3243"/>
</dbReference>
<dbReference type="Proteomes" id="UP000196594">
    <property type="component" value="Unassembled WGS sequence"/>
</dbReference>
<dbReference type="EMBL" id="NHNT01000019">
    <property type="protein sequence ID" value="OUZ37343.1"/>
    <property type="molecule type" value="Genomic_DNA"/>
</dbReference>
<dbReference type="RefSeq" id="WP_087618627.1">
    <property type="nucleotide sequence ID" value="NZ_JAFBEY010000018.1"/>
</dbReference>
<organism evidence="1 2">
    <name type="scientific">Solibacillus kalamii</name>
    <dbReference type="NCBI Taxonomy" id="1748298"/>
    <lineage>
        <taxon>Bacteria</taxon>
        <taxon>Bacillati</taxon>
        <taxon>Bacillota</taxon>
        <taxon>Bacilli</taxon>
        <taxon>Bacillales</taxon>
        <taxon>Caryophanaceae</taxon>
        <taxon>Solibacillus</taxon>
    </lineage>
</organism>